<comment type="cofactor">
    <cofactor evidence="4">
        <name>pyridoxal 5'-phosphate</name>
        <dbReference type="ChEBI" id="CHEBI:597326"/>
    </cofactor>
    <text evidence="4">Binds 1 pyridoxal phosphate per subunit.</text>
</comment>
<evidence type="ECO:0000313" key="6">
    <source>
        <dbReference type="Proteomes" id="UP000810171"/>
    </source>
</evidence>
<keyword evidence="4" id="KW-0028">Amino-acid biosynthesis</keyword>
<sequence length="408" mass="44018">MSSSEINRALFDEVMVPNYSPQQMVPVRGEGCRLWDQDDNEYIDLTGGIAVTALGHRHPALVKALKEQADRVWHLSNVFTNEPALRLAKKLTEATFAERVFFCNSGAEANEAAFKLARKYAHDHFDEEKSEIVSFVQSFHGRTLFTVTVGGQPKYCQGFEPVPGGVKHAPFNDLAAVEALVSERTCAIVVEPVQGEGGVIPADPDFLRGLRELCDRHNALLIFDEVQTGVGRTGSLYAYMDTDVTPDILTSAKGLGGGFPIGAMLTTDAIARSFSVGTHGTTYGGNPLGCAVAEAVLDEVSRPELLVGVADKHDRFVAALEAINQRHGLFADIRGKGLLIGAELVHAWKGQAGRFLAAAREQGVLILMAGPDVLRFAPPLIIEDADIDAAMASLERAIEQLIQEGPES</sequence>
<feature type="binding site" evidence="4">
    <location>
        <position position="281"/>
    </location>
    <ligand>
        <name>N(2)-acetyl-L-ornithine</name>
        <dbReference type="ChEBI" id="CHEBI:57805"/>
    </ligand>
</feature>
<dbReference type="Gene3D" id="3.90.1150.10">
    <property type="entry name" value="Aspartate Aminotransferase, domain 1"/>
    <property type="match status" value="1"/>
</dbReference>
<dbReference type="HAMAP" id="MF_01107">
    <property type="entry name" value="ArgD_aminotrans_3"/>
    <property type="match status" value="1"/>
</dbReference>
<dbReference type="NCBIfam" id="TIGR03246">
    <property type="entry name" value="arg_catab_astC"/>
    <property type="match status" value="1"/>
</dbReference>
<dbReference type="Pfam" id="PF00202">
    <property type="entry name" value="Aminotran_3"/>
    <property type="match status" value="1"/>
</dbReference>
<comment type="miscellaneous">
    <text evidence="4">May also have succinyldiaminopimelate aminotransferase activity, thus carrying out the corresponding step in lysine biosynthesis.</text>
</comment>
<evidence type="ECO:0000313" key="5">
    <source>
        <dbReference type="EMBL" id="MBP0047713.1"/>
    </source>
</evidence>
<dbReference type="CDD" id="cd00610">
    <property type="entry name" value="OAT_like"/>
    <property type="match status" value="1"/>
</dbReference>
<dbReference type="InterPro" id="IPR015421">
    <property type="entry name" value="PyrdxlP-dep_Trfase_major"/>
</dbReference>
<feature type="binding site" evidence="4">
    <location>
        <position position="282"/>
    </location>
    <ligand>
        <name>pyridoxal 5'-phosphate</name>
        <dbReference type="ChEBI" id="CHEBI:597326"/>
    </ligand>
</feature>
<keyword evidence="4" id="KW-0055">Arginine biosynthesis</keyword>
<comment type="subunit">
    <text evidence="4">Homodimer.</text>
</comment>
<keyword evidence="4" id="KW-0963">Cytoplasm</keyword>
<dbReference type="NCBIfam" id="NF002325">
    <property type="entry name" value="PRK01278.1"/>
    <property type="match status" value="1"/>
</dbReference>
<dbReference type="InterPro" id="IPR005814">
    <property type="entry name" value="Aminotrans_3"/>
</dbReference>
<comment type="catalytic activity">
    <reaction evidence="4">
        <text>N(2)-acetyl-L-ornithine + 2-oxoglutarate = N-acetyl-L-glutamate 5-semialdehyde + L-glutamate</text>
        <dbReference type="Rhea" id="RHEA:18049"/>
        <dbReference type="ChEBI" id="CHEBI:16810"/>
        <dbReference type="ChEBI" id="CHEBI:29123"/>
        <dbReference type="ChEBI" id="CHEBI:29985"/>
        <dbReference type="ChEBI" id="CHEBI:57805"/>
        <dbReference type="EC" id="2.6.1.11"/>
    </reaction>
</comment>
<dbReference type="PIRSF" id="PIRSF000521">
    <property type="entry name" value="Transaminase_4ab_Lys_Orn"/>
    <property type="match status" value="1"/>
</dbReference>
<evidence type="ECO:0000256" key="4">
    <source>
        <dbReference type="HAMAP-Rule" id="MF_01107"/>
    </source>
</evidence>
<accession>A0ABS3Z8W0</accession>
<dbReference type="PANTHER" id="PTHR11986">
    <property type="entry name" value="AMINOTRANSFERASE CLASS III"/>
    <property type="match status" value="1"/>
</dbReference>
<feature type="modified residue" description="N6-(pyridoxal phosphate)lysine" evidence="4">
    <location>
        <position position="253"/>
    </location>
</feature>
<feature type="binding site" evidence="4">
    <location>
        <position position="142"/>
    </location>
    <ligand>
        <name>N(2)-acetyl-L-ornithine</name>
        <dbReference type="ChEBI" id="CHEBI:57805"/>
    </ligand>
</feature>
<dbReference type="InterPro" id="IPR050103">
    <property type="entry name" value="Class-III_PLP-dep_AT"/>
</dbReference>
<dbReference type="GO" id="GO:0008483">
    <property type="term" value="F:transaminase activity"/>
    <property type="evidence" value="ECO:0007669"/>
    <property type="project" value="UniProtKB-KW"/>
</dbReference>
<dbReference type="NCBIfam" id="NF003468">
    <property type="entry name" value="PRK05093.1"/>
    <property type="match status" value="1"/>
</dbReference>
<dbReference type="InterPro" id="IPR017652">
    <property type="entry name" value="Ac/SucOrn_transaminase_bac"/>
</dbReference>
<dbReference type="PANTHER" id="PTHR11986:SF113">
    <property type="entry name" value="SUCCINYLORNITHINE TRANSAMINASE"/>
    <property type="match status" value="1"/>
</dbReference>
<gene>
    <name evidence="4" type="primary">argD</name>
    <name evidence="5" type="ORF">H9C73_03115</name>
</gene>
<keyword evidence="3 4" id="KW-0663">Pyridoxal phosphate</keyword>
<dbReference type="NCBIfam" id="NF009047">
    <property type="entry name" value="PRK12381.1"/>
    <property type="match status" value="1"/>
</dbReference>
<dbReference type="InterPro" id="IPR049704">
    <property type="entry name" value="Aminotrans_3_PPA_site"/>
</dbReference>
<comment type="caution">
    <text evidence="5">The sequence shown here is derived from an EMBL/GenBank/DDBJ whole genome shotgun (WGS) entry which is preliminary data.</text>
</comment>
<keyword evidence="1 4" id="KW-0032">Aminotransferase</keyword>
<dbReference type="NCBIfam" id="TIGR00707">
    <property type="entry name" value="argD"/>
    <property type="match status" value="1"/>
</dbReference>
<comment type="pathway">
    <text evidence="4">Amino-acid biosynthesis; L-arginine biosynthesis; N(2)-acetyl-L-ornithine from L-glutamate: step 4/4.</text>
</comment>
<feature type="binding site" evidence="4">
    <location>
        <begin position="224"/>
        <end position="227"/>
    </location>
    <ligand>
        <name>pyridoxal 5'-phosphate</name>
        <dbReference type="ChEBI" id="CHEBI:597326"/>
    </ligand>
</feature>
<protein>
    <recommendedName>
        <fullName evidence="4">Acetylornithine aminotransferase</fullName>
        <shortName evidence="4">ACOAT</shortName>
        <ecNumber evidence="4">2.6.1.11</ecNumber>
    </recommendedName>
</protein>
<dbReference type="InterPro" id="IPR004636">
    <property type="entry name" value="AcOrn/SuccOrn_fam"/>
</dbReference>
<dbReference type="Gene3D" id="3.40.640.10">
    <property type="entry name" value="Type I PLP-dependent aspartate aminotransferase-like (Major domain)"/>
    <property type="match status" value="1"/>
</dbReference>
<evidence type="ECO:0000256" key="3">
    <source>
        <dbReference type="ARBA" id="ARBA00022898"/>
    </source>
</evidence>
<feature type="binding site" evidence="4">
    <location>
        <begin position="106"/>
        <end position="107"/>
    </location>
    <ligand>
        <name>pyridoxal 5'-phosphate</name>
        <dbReference type="ChEBI" id="CHEBI:597326"/>
    </ligand>
</feature>
<dbReference type="PROSITE" id="PS00600">
    <property type="entry name" value="AA_TRANSFER_CLASS_3"/>
    <property type="match status" value="1"/>
</dbReference>
<proteinExistence type="inferred from homology"/>
<keyword evidence="2 4" id="KW-0808">Transferase</keyword>
<dbReference type="SUPFAM" id="SSF53383">
    <property type="entry name" value="PLP-dependent transferases"/>
    <property type="match status" value="1"/>
</dbReference>
<evidence type="ECO:0000256" key="1">
    <source>
        <dbReference type="ARBA" id="ARBA00022576"/>
    </source>
</evidence>
<comment type="similarity">
    <text evidence="4">Belongs to the class-III pyridoxal-phosphate-dependent aminotransferase family. ArgD subfamily.</text>
</comment>
<reference evidence="5 6" key="1">
    <citation type="submission" date="2020-09" db="EMBL/GenBank/DDBJ databases">
        <authorList>
            <person name="Tanuku N.R.S."/>
        </authorList>
    </citation>
    <scope>NUCLEOTIDE SEQUENCE [LARGE SCALE GENOMIC DNA]</scope>
    <source>
        <strain evidence="5 6">AK62</strain>
    </source>
</reference>
<dbReference type="Proteomes" id="UP000810171">
    <property type="component" value="Unassembled WGS sequence"/>
</dbReference>
<dbReference type="InterPro" id="IPR015424">
    <property type="entry name" value="PyrdxlP-dep_Trfase"/>
</dbReference>
<comment type="subcellular location">
    <subcellularLocation>
        <location evidence="4">Cytoplasm</location>
    </subcellularLocation>
</comment>
<dbReference type="RefSeq" id="WP_209286320.1">
    <property type="nucleotide sequence ID" value="NZ_JACVEW010000003.1"/>
</dbReference>
<evidence type="ECO:0000256" key="2">
    <source>
        <dbReference type="ARBA" id="ARBA00022679"/>
    </source>
</evidence>
<dbReference type="EC" id="2.6.1.11" evidence="4"/>
<keyword evidence="6" id="KW-1185">Reference proteome</keyword>
<name>A0ABS3Z8W0_9GAMM</name>
<dbReference type="EMBL" id="JACVEW010000003">
    <property type="protein sequence ID" value="MBP0047713.1"/>
    <property type="molecule type" value="Genomic_DNA"/>
</dbReference>
<organism evidence="5 6">
    <name type="scientific">Marinobacterium alkalitolerans</name>
    <dbReference type="NCBI Taxonomy" id="1542925"/>
    <lineage>
        <taxon>Bacteria</taxon>
        <taxon>Pseudomonadati</taxon>
        <taxon>Pseudomonadota</taxon>
        <taxon>Gammaproteobacteria</taxon>
        <taxon>Oceanospirillales</taxon>
        <taxon>Oceanospirillaceae</taxon>
        <taxon>Marinobacterium</taxon>
    </lineage>
</organism>
<dbReference type="InterPro" id="IPR015422">
    <property type="entry name" value="PyrdxlP-dep_Trfase_small"/>
</dbReference>
<feature type="binding site" evidence="4">
    <location>
        <position position="139"/>
    </location>
    <ligand>
        <name>pyridoxal 5'-phosphate</name>
        <dbReference type="ChEBI" id="CHEBI:597326"/>
    </ligand>
</feature>